<evidence type="ECO:0000256" key="1">
    <source>
        <dbReference type="ARBA" id="ARBA00006547"/>
    </source>
</evidence>
<dbReference type="OrthoDB" id="7181050at2"/>
<dbReference type="PANTHER" id="PTHR11786:SF0">
    <property type="entry name" value="ARYLAMINE N-ACETYLTRANSFERASE 4-RELATED"/>
    <property type="match status" value="1"/>
</dbReference>
<keyword evidence="3" id="KW-0808">Transferase</keyword>
<dbReference type="Pfam" id="PF00797">
    <property type="entry name" value="Acetyltransf_2"/>
    <property type="match status" value="1"/>
</dbReference>
<dbReference type="Gene3D" id="2.40.128.150">
    <property type="entry name" value="Cysteine proteinases"/>
    <property type="match status" value="1"/>
</dbReference>
<dbReference type="PANTHER" id="PTHR11786">
    <property type="entry name" value="N-HYDROXYARYLAMINE O-ACETYLTRANSFERASE"/>
    <property type="match status" value="1"/>
</dbReference>
<dbReference type="Proteomes" id="UP000326881">
    <property type="component" value="Chromosome"/>
</dbReference>
<reference evidence="3 4" key="1">
    <citation type="submission" date="2019-08" db="EMBL/GenBank/DDBJ databases">
        <title>Prosopis cineraria nodule microbiome.</title>
        <authorList>
            <person name="Ali R."/>
            <person name="Chaluvadi S.R."/>
            <person name="Wang X."/>
        </authorList>
    </citation>
    <scope>NUCLEOTIDE SEQUENCE [LARGE SCALE GENOMIC DNA]</scope>
    <source>
        <strain evidence="3 4">BG7</strain>
    </source>
</reference>
<dbReference type="InterPro" id="IPR001447">
    <property type="entry name" value="Arylamine_N-AcTrfase"/>
</dbReference>
<protein>
    <submittedName>
        <fullName evidence="3">Arylamine N-acetyltransferase</fullName>
    </submittedName>
</protein>
<accession>A0A5Q0C4N1</accession>
<name>A0A5Q0C4N1_9HYPH</name>
<dbReference type="PRINTS" id="PR01543">
    <property type="entry name" value="ANATRNSFRASE"/>
</dbReference>
<proteinExistence type="inferred from homology"/>
<sequence length="270" mass="29770">MFDFDQYARRIGLVHTETTQAGLVALQRAQLAAIAFESIDPFLGKAPSLQPGDIWTQLVEKKRGGYCFQLNWLFGEALKHLGFEARSILGRVRMGAPVGGVRAHLAWIVTIDGQEWLADAGFGGPGPRDPVAIRAGEQLIGGMIFRLREDDATGELVLEWQAPDGWFPLFGFDESRFAQADLEGANQLCTFWSALPFRDNLMMSIRLPDGDVALMNRGLKRSNAQGTKSLQIGSVGELATYLRELFGLDCDGEMVSRIWERLEGPVRAAA</sequence>
<dbReference type="Gene3D" id="3.30.2140.10">
    <property type="entry name" value="Arylamine N-acetyltransferase"/>
    <property type="match status" value="1"/>
</dbReference>
<evidence type="ECO:0000313" key="3">
    <source>
        <dbReference type="EMBL" id="QFY60836.1"/>
    </source>
</evidence>
<evidence type="ECO:0000256" key="2">
    <source>
        <dbReference type="RuleBase" id="RU003452"/>
    </source>
</evidence>
<dbReference type="GO" id="GO:0016407">
    <property type="term" value="F:acetyltransferase activity"/>
    <property type="evidence" value="ECO:0007669"/>
    <property type="project" value="InterPro"/>
</dbReference>
<organism evidence="3 4">
    <name type="scientific">Rhizobium grahamii</name>
    <dbReference type="NCBI Taxonomy" id="1120045"/>
    <lineage>
        <taxon>Bacteria</taxon>
        <taxon>Pseudomonadati</taxon>
        <taxon>Pseudomonadota</taxon>
        <taxon>Alphaproteobacteria</taxon>
        <taxon>Hyphomicrobiales</taxon>
        <taxon>Rhizobiaceae</taxon>
        <taxon>Rhizobium/Agrobacterium group</taxon>
        <taxon>Rhizobium</taxon>
    </lineage>
</organism>
<dbReference type="SUPFAM" id="SSF54001">
    <property type="entry name" value="Cysteine proteinases"/>
    <property type="match status" value="1"/>
</dbReference>
<dbReference type="AlphaFoldDB" id="A0A5Q0C4N1"/>
<keyword evidence="4" id="KW-1185">Reference proteome</keyword>
<comment type="similarity">
    <text evidence="1 2">Belongs to the arylamine N-acetyltransferase family.</text>
</comment>
<dbReference type="EMBL" id="CP043498">
    <property type="protein sequence ID" value="QFY60836.1"/>
    <property type="molecule type" value="Genomic_DNA"/>
</dbReference>
<dbReference type="KEGG" id="rgr:FZ934_10645"/>
<gene>
    <name evidence="3" type="ORF">FZ934_10645</name>
</gene>
<evidence type="ECO:0000313" key="4">
    <source>
        <dbReference type="Proteomes" id="UP000326881"/>
    </source>
</evidence>
<dbReference type="InterPro" id="IPR038765">
    <property type="entry name" value="Papain-like_cys_pep_sf"/>
</dbReference>
<dbReference type="RefSeq" id="WP_153271031.1">
    <property type="nucleotide sequence ID" value="NZ_CP043498.1"/>
</dbReference>